<dbReference type="AlphaFoldDB" id="A0A7X6BB28"/>
<proteinExistence type="predicted"/>
<keyword evidence="3" id="KW-1185">Reference proteome</keyword>
<evidence type="ECO:0000313" key="2">
    <source>
        <dbReference type="EMBL" id="NJB96604.1"/>
    </source>
</evidence>
<comment type="caution">
    <text evidence="2">The sequence shown here is derived from an EMBL/GenBank/DDBJ whole genome shotgun (WGS) entry which is preliminary data.</text>
</comment>
<sequence>MLFGVLLTLILTAESDDPIPTFLAAVGAIGQVGIAVALYFVNRAQWKLQEHLAQEEVRQAAERQRLVRQIALDNIREEIDTFYRSCEVGAREECHDRMSEHLFQLKVGLDFESARSIRKFLRFSSDIITHMSTDEGRVANGRRMDPWRKSANNVLRTVGAEPLDFGKGRD</sequence>
<keyword evidence="1" id="KW-0812">Transmembrane</keyword>
<name>A0A7X6BB28_9SPHN</name>
<accession>A0A7X6BB28</accession>
<dbReference type="Proteomes" id="UP000531251">
    <property type="component" value="Unassembled WGS sequence"/>
</dbReference>
<protein>
    <submittedName>
        <fullName evidence="2">Uncharacterized protein</fullName>
    </submittedName>
</protein>
<organism evidence="2 3">
    <name type="scientific">Sphingomonas trueperi</name>
    <dbReference type="NCBI Taxonomy" id="53317"/>
    <lineage>
        <taxon>Bacteria</taxon>
        <taxon>Pseudomonadati</taxon>
        <taxon>Pseudomonadota</taxon>
        <taxon>Alphaproteobacteria</taxon>
        <taxon>Sphingomonadales</taxon>
        <taxon>Sphingomonadaceae</taxon>
        <taxon>Sphingomonas</taxon>
    </lineage>
</organism>
<evidence type="ECO:0000313" key="3">
    <source>
        <dbReference type="Proteomes" id="UP000531251"/>
    </source>
</evidence>
<gene>
    <name evidence="2" type="ORF">GGR89_000904</name>
</gene>
<dbReference type="EMBL" id="JAATJB010000002">
    <property type="protein sequence ID" value="NJB96604.1"/>
    <property type="molecule type" value="Genomic_DNA"/>
</dbReference>
<feature type="transmembrane region" description="Helical" evidence="1">
    <location>
        <begin position="25"/>
        <end position="41"/>
    </location>
</feature>
<dbReference type="RefSeq" id="WP_167712769.1">
    <property type="nucleotide sequence ID" value="NZ_BAAADY010000017.1"/>
</dbReference>
<evidence type="ECO:0000256" key="1">
    <source>
        <dbReference type="SAM" id="Phobius"/>
    </source>
</evidence>
<reference evidence="2 3" key="1">
    <citation type="submission" date="2020-03" db="EMBL/GenBank/DDBJ databases">
        <title>Genomic Encyclopedia of Type Strains, Phase IV (KMG-IV): sequencing the most valuable type-strain genomes for metagenomic binning, comparative biology and taxonomic classification.</title>
        <authorList>
            <person name="Goeker M."/>
        </authorList>
    </citation>
    <scope>NUCLEOTIDE SEQUENCE [LARGE SCALE GENOMIC DNA]</scope>
    <source>
        <strain evidence="2 3">DSM 7225</strain>
    </source>
</reference>
<keyword evidence="1" id="KW-1133">Transmembrane helix</keyword>
<keyword evidence="1" id="KW-0472">Membrane</keyword>